<evidence type="ECO:0000313" key="2">
    <source>
        <dbReference type="Proteomes" id="UP001056120"/>
    </source>
</evidence>
<gene>
    <name evidence="1" type="ORF">L1987_04546</name>
</gene>
<keyword evidence="2" id="KW-1185">Reference proteome</keyword>
<dbReference type="Proteomes" id="UP001056120">
    <property type="component" value="Linkage Group LG02"/>
</dbReference>
<proteinExistence type="predicted"/>
<protein>
    <submittedName>
        <fullName evidence="1">Uncharacterized protein</fullName>
    </submittedName>
</protein>
<reference evidence="2" key="1">
    <citation type="journal article" date="2022" name="Mol. Ecol. Resour.">
        <title>The genomes of chicory, endive, great burdock and yacon provide insights into Asteraceae palaeo-polyploidization history and plant inulin production.</title>
        <authorList>
            <person name="Fan W."/>
            <person name="Wang S."/>
            <person name="Wang H."/>
            <person name="Wang A."/>
            <person name="Jiang F."/>
            <person name="Liu H."/>
            <person name="Zhao H."/>
            <person name="Xu D."/>
            <person name="Zhang Y."/>
        </authorList>
    </citation>
    <scope>NUCLEOTIDE SEQUENCE [LARGE SCALE GENOMIC DNA]</scope>
    <source>
        <strain evidence="2">cv. Yunnan</strain>
    </source>
</reference>
<reference evidence="1 2" key="2">
    <citation type="journal article" date="2022" name="Mol. Ecol. Resour.">
        <title>The genomes of chicory, endive, great burdock and yacon provide insights into Asteraceae paleo-polyploidization history and plant inulin production.</title>
        <authorList>
            <person name="Fan W."/>
            <person name="Wang S."/>
            <person name="Wang H."/>
            <person name="Wang A."/>
            <person name="Jiang F."/>
            <person name="Liu H."/>
            <person name="Zhao H."/>
            <person name="Xu D."/>
            <person name="Zhang Y."/>
        </authorList>
    </citation>
    <scope>NUCLEOTIDE SEQUENCE [LARGE SCALE GENOMIC DNA]</scope>
    <source>
        <strain evidence="2">cv. Yunnan</strain>
        <tissue evidence="1">Leaves</tissue>
    </source>
</reference>
<evidence type="ECO:0000313" key="1">
    <source>
        <dbReference type="EMBL" id="KAI3823116.1"/>
    </source>
</evidence>
<sequence length="90" mass="10361">MSKQQNVEERHTLQRRGIPISEPMSDSIPKDEKLCEKVDKLLELGMQEGGKVERILELEQQDVLKEGIKKRKFVEGQHTDSVEGEGEEEE</sequence>
<accession>A0ACB9JSV4</accession>
<dbReference type="EMBL" id="CM042019">
    <property type="protein sequence ID" value="KAI3823116.1"/>
    <property type="molecule type" value="Genomic_DNA"/>
</dbReference>
<comment type="caution">
    <text evidence="1">The sequence shown here is derived from an EMBL/GenBank/DDBJ whole genome shotgun (WGS) entry which is preliminary data.</text>
</comment>
<organism evidence="1 2">
    <name type="scientific">Smallanthus sonchifolius</name>
    <dbReference type="NCBI Taxonomy" id="185202"/>
    <lineage>
        <taxon>Eukaryota</taxon>
        <taxon>Viridiplantae</taxon>
        <taxon>Streptophyta</taxon>
        <taxon>Embryophyta</taxon>
        <taxon>Tracheophyta</taxon>
        <taxon>Spermatophyta</taxon>
        <taxon>Magnoliopsida</taxon>
        <taxon>eudicotyledons</taxon>
        <taxon>Gunneridae</taxon>
        <taxon>Pentapetalae</taxon>
        <taxon>asterids</taxon>
        <taxon>campanulids</taxon>
        <taxon>Asterales</taxon>
        <taxon>Asteraceae</taxon>
        <taxon>Asteroideae</taxon>
        <taxon>Heliantheae alliance</taxon>
        <taxon>Millerieae</taxon>
        <taxon>Smallanthus</taxon>
    </lineage>
</organism>
<name>A0ACB9JSV4_9ASTR</name>